<dbReference type="Proteomes" id="UP001595636">
    <property type="component" value="Unassembled WGS sequence"/>
</dbReference>
<gene>
    <name evidence="7" type="ORF">ACFOKJ_14125</name>
</gene>
<dbReference type="RefSeq" id="WP_390280713.1">
    <property type="nucleotide sequence ID" value="NZ_JBHRYH010000044.1"/>
</dbReference>
<organism evidence="7 8">
    <name type="scientific">Vogesella amnigena</name>
    <dbReference type="NCBI Taxonomy" id="1507449"/>
    <lineage>
        <taxon>Bacteria</taxon>
        <taxon>Pseudomonadati</taxon>
        <taxon>Pseudomonadota</taxon>
        <taxon>Betaproteobacteria</taxon>
        <taxon>Neisseriales</taxon>
        <taxon>Chromobacteriaceae</taxon>
        <taxon>Vogesella</taxon>
    </lineage>
</organism>
<evidence type="ECO:0000256" key="4">
    <source>
        <dbReference type="ARBA" id="ARBA00022833"/>
    </source>
</evidence>
<accession>A0ABV7TWZ9</accession>
<evidence type="ECO:0000313" key="7">
    <source>
        <dbReference type="EMBL" id="MFC3627251.1"/>
    </source>
</evidence>
<feature type="domain" description="Extradiol ring-cleavage dioxygenase class III enzyme subunit B" evidence="6">
    <location>
        <begin position="30"/>
        <end position="246"/>
    </location>
</feature>
<dbReference type="CDD" id="cd07363">
    <property type="entry name" value="45_DOPA_Dioxygenase"/>
    <property type="match status" value="1"/>
</dbReference>
<evidence type="ECO:0000259" key="6">
    <source>
        <dbReference type="Pfam" id="PF02900"/>
    </source>
</evidence>
<dbReference type="PANTHER" id="PTHR30096:SF0">
    <property type="entry name" value="4,5-DOPA DIOXYGENASE EXTRADIOL-LIKE PROTEIN"/>
    <property type="match status" value="1"/>
</dbReference>
<dbReference type="InterPro" id="IPR014436">
    <property type="entry name" value="Extradiol_dOase_DODA"/>
</dbReference>
<dbReference type="EC" id="1.13.-.-" evidence="7"/>
<evidence type="ECO:0000256" key="1">
    <source>
        <dbReference type="ARBA" id="ARBA00001947"/>
    </source>
</evidence>
<reference evidence="8" key="1">
    <citation type="journal article" date="2019" name="Int. J. Syst. Evol. Microbiol.">
        <title>The Global Catalogue of Microorganisms (GCM) 10K type strain sequencing project: providing services to taxonomists for standard genome sequencing and annotation.</title>
        <authorList>
            <consortium name="The Broad Institute Genomics Platform"/>
            <consortium name="The Broad Institute Genome Sequencing Center for Infectious Disease"/>
            <person name="Wu L."/>
            <person name="Ma J."/>
        </authorList>
    </citation>
    <scope>NUCLEOTIDE SEQUENCE [LARGE SCALE GENOMIC DNA]</scope>
    <source>
        <strain evidence="8">KCTC 42195</strain>
    </source>
</reference>
<keyword evidence="3" id="KW-0479">Metal-binding</keyword>
<dbReference type="PIRSF" id="PIRSF006157">
    <property type="entry name" value="Doxgns_DODA"/>
    <property type="match status" value="1"/>
</dbReference>
<dbReference type="InterPro" id="IPR004183">
    <property type="entry name" value="Xdiol_dOase_suB"/>
</dbReference>
<keyword evidence="5 7" id="KW-0560">Oxidoreductase</keyword>
<dbReference type="SUPFAM" id="SSF53213">
    <property type="entry name" value="LigB-like"/>
    <property type="match status" value="1"/>
</dbReference>
<protein>
    <submittedName>
        <fullName evidence="7">DODA-type extradiol aromatic ring-opening family dioxygenase</fullName>
        <ecNumber evidence="7">1.13.-.-</ecNumber>
    </submittedName>
</protein>
<evidence type="ECO:0000256" key="2">
    <source>
        <dbReference type="ARBA" id="ARBA00007581"/>
    </source>
</evidence>
<evidence type="ECO:0000256" key="3">
    <source>
        <dbReference type="ARBA" id="ARBA00022723"/>
    </source>
</evidence>
<evidence type="ECO:0000313" key="8">
    <source>
        <dbReference type="Proteomes" id="UP001595636"/>
    </source>
</evidence>
<comment type="caution">
    <text evidence="7">The sequence shown here is derived from an EMBL/GenBank/DDBJ whole genome shotgun (WGS) entry which is preliminary data.</text>
</comment>
<keyword evidence="7" id="KW-0223">Dioxygenase</keyword>
<comment type="similarity">
    <text evidence="2">Belongs to the DODA-type extradiol aromatic ring-opening dioxygenase family.</text>
</comment>
<keyword evidence="4" id="KW-0862">Zinc</keyword>
<dbReference type="Gene3D" id="3.40.830.10">
    <property type="entry name" value="LigB-like"/>
    <property type="match status" value="1"/>
</dbReference>
<dbReference type="GO" id="GO:0051213">
    <property type="term" value="F:dioxygenase activity"/>
    <property type="evidence" value="ECO:0007669"/>
    <property type="project" value="UniProtKB-KW"/>
</dbReference>
<proteinExistence type="inferred from homology"/>
<dbReference type="PANTHER" id="PTHR30096">
    <property type="entry name" value="4,5-DOPA DIOXYGENASE EXTRADIOL-LIKE PROTEIN"/>
    <property type="match status" value="1"/>
</dbReference>
<dbReference type="Pfam" id="PF02900">
    <property type="entry name" value="LigB"/>
    <property type="match status" value="1"/>
</dbReference>
<name>A0ABV7TWZ9_9NEIS</name>
<keyword evidence="8" id="KW-1185">Reference proteome</keyword>
<evidence type="ECO:0000256" key="5">
    <source>
        <dbReference type="ARBA" id="ARBA00023002"/>
    </source>
</evidence>
<sequence>MTIAPLFISHGGPDVLINESPARHIWQAHAASLPRPRGIVIMSAHYLALQPLIGSAPQWRTVHDFGGFPRELYRLSYPAHGDAALAQQVSDALGAAGIAHQHDPADGMDHGAWVPLLMMYPQADIPVVTLSTLPRQDAAAHFRLGQALAGLAAQDILIIGSGSVTHNLYALGAPGTPPQPWAQAFADWVALRLQQGDVAGLLNWQAEAPFGKQNHPSDEHLLPLFFAMGAANGRPARSLHRGIEYAAVTMDAWEFAATAA</sequence>
<dbReference type="EMBL" id="JBHRYH010000044">
    <property type="protein sequence ID" value="MFC3627251.1"/>
    <property type="molecule type" value="Genomic_DNA"/>
</dbReference>
<comment type="cofactor">
    <cofactor evidence="1">
        <name>Zn(2+)</name>
        <dbReference type="ChEBI" id="CHEBI:29105"/>
    </cofactor>
</comment>